<comment type="caution">
    <text evidence="2">The sequence shown here is derived from an EMBL/GenBank/DDBJ whole genome shotgun (WGS) entry which is preliminary data.</text>
</comment>
<keyword evidence="3" id="KW-1185">Reference proteome</keyword>
<feature type="chain" id="PRO_5036474511" evidence="1">
    <location>
        <begin position="21"/>
        <end position="94"/>
    </location>
</feature>
<dbReference type="EMBL" id="JAAMPC010000009">
    <property type="protein sequence ID" value="KAG2296120.1"/>
    <property type="molecule type" value="Genomic_DNA"/>
</dbReference>
<protein>
    <submittedName>
        <fullName evidence="2">Uncharacterized protein</fullName>
    </submittedName>
</protein>
<gene>
    <name evidence="2" type="ORF">Bca52824_042789</name>
</gene>
<keyword evidence="1" id="KW-0732">Signal</keyword>
<evidence type="ECO:0000313" key="3">
    <source>
        <dbReference type="Proteomes" id="UP000886595"/>
    </source>
</evidence>
<dbReference type="Proteomes" id="UP000886595">
    <property type="component" value="Unassembled WGS sequence"/>
</dbReference>
<evidence type="ECO:0000256" key="1">
    <source>
        <dbReference type="SAM" id="SignalP"/>
    </source>
</evidence>
<proteinExistence type="predicted"/>
<feature type="signal peptide" evidence="1">
    <location>
        <begin position="1"/>
        <end position="20"/>
    </location>
</feature>
<dbReference type="AlphaFoldDB" id="A0A8X7RXC1"/>
<organism evidence="2 3">
    <name type="scientific">Brassica carinata</name>
    <name type="common">Ethiopian mustard</name>
    <name type="synonym">Abyssinian cabbage</name>
    <dbReference type="NCBI Taxonomy" id="52824"/>
    <lineage>
        <taxon>Eukaryota</taxon>
        <taxon>Viridiplantae</taxon>
        <taxon>Streptophyta</taxon>
        <taxon>Embryophyta</taxon>
        <taxon>Tracheophyta</taxon>
        <taxon>Spermatophyta</taxon>
        <taxon>Magnoliopsida</taxon>
        <taxon>eudicotyledons</taxon>
        <taxon>Gunneridae</taxon>
        <taxon>Pentapetalae</taxon>
        <taxon>rosids</taxon>
        <taxon>malvids</taxon>
        <taxon>Brassicales</taxon>
        <taxon>Brassicaceae</taxon>
        <taxon>Brassiceae</taxon>
        <taxon>Brassica</taxon>
    </lineage>
</organism>
<accession>A0A8X7RXC1</accession>
<reference evidence="2 3" key="1">
    <citation type="submission" date="2020-02" db="EMBL/GenBank/DDBJ databases">
        <authorList>
            <person name="Ma Q."/>
            <person name="Huang Y."/>
            <person name="Song X."/>
            <person name="Pei D."/>
        </authorList>
    </citation>
    <scope>NUCLEOTIDE SEQUENCE [LARGE SCALE GENOMIC DNA]</scope>
    <source>
        <strain evidence="2">Sxm20200214</strain>
        <tissue evidence="2">Leaf</tissue>
    </source>
</reference>
<evidence type="ECO:0000313" key="2">
    <source>
        <dbReference type="EMBL" id="KAG2296120.1"/>
    </source>
</evidence>
<name>A0A8X7RXC1_BRACI</name>
<sequence>MARRLSGGWWLQSAFWGMVGDRFSLSDLVLLSLSGRRSVAVLSKASTVHCSGSRGHLAPEGVSRRFLDLSVLLLSVVCAGGFLYHGGEFVSFST</sequence>